<gene>
    <name evidence="2" type="ORF">A2U01_0023343</name>
</gene>
<organism evidence="2 3">
    <name type="scientific">Trifolium medium</name>
    <dbReference type="NCBI Taxonomy" id="97028"/>
    <lineage>
        <taxon>Eukaryota</taxon>
        <taxon>Viridiplantae</taxon>
        <taxon>Streptophyta</taxon>
        <taxon>Embryophyta</taxon>
        <taxon>Tracheophyta</taxon>
        <taxon>Spermatophyta</taxon>
        <taxon>Magnoliopsida</taxon>
        <taxon>eudicotyledons</taxon>
        <taxon>Gunneridae</taxon>
        <taxon>Pentapetalae</taxon>
        <taxon>rosids</taxon>
        <taxon>fabids</taxon>
        <taxon>Fabales</taxon>
        <taxon>Fabaceae</taxon>
        <taxon>Papilionoideae</taxon>
        <taxon>50 kb inversion clade</taxon>
        <taxon>NPAAA clade</taxon>
        <taxon>Hologalegina</taxon>
        <taxon>IRL clade</taxon>
        <taxon>Trifolieae</taxon>
        <taxon>Trifolium</taxon>
    </lineage>
</organism>
<sequence length="194" mass="22292">MWWTYKQGSTKLPEYRPLIDALTPDDVIWLVPYLPERCLRQFRYLQSIPPPPPPLAGAYFEIDSNWIGYDISVDHILQSSRPARYFGEITADYLQWYYRVSHPRLCRHLDGSHGASPVPQYAPPPDAPPAGSPPPNAPAADEPPEIALQRERRWRGMIHGALESWLSRVDADRDDEEFGELYFALDVARGTYRD</sequence>
<evidence type="ECO:0000313" key="2">
    <source>
        <dbReference type="EMBL" id="MCI02311.1"/>
    </source>
</evidence>
<accession>A0A392NR30</accession>
<dbReference type="EMBL" id="LXQA010048720">
    <property type="protein sequence ID" value="MCI02311.1"/>
    <property type="molecule type" value="Genomic_DNA"/>
</dbReference>
<reference evidence="2 3" key="1">
    <citation type="journal article" date="2018" name="Front. Plant Sci.">
        <title>Red Clover (Trifolium pratense) and Zigzag Clover (T. medium) - A Picture of Genomic Similarities and Differences.</title>
        <authorList>
            <person name="Dluhosova J."/>
            <person name="Istvanek J."/>
            <person name="Nedelnik J."/>
            <person name="Repkova J."/>
        </authorList>
    </citation>
    <scope>NUCLEOTIDE SEQUENCE [LARGE SCALE GENOMIC DNA]</scope>
    <source>
        <strain evidence="3">cv. 10/8</strain>
        <tissue evidence="2">Leaf</tissue>
    </source>
</reference>
<evidence type="ECO:0000256" key="1">
    <source>
        <dbReference type="SAM" id="MobiDB-lite"/>
    </source>
</evidence>
<evidence type="ECO:0000313" key="3">
    <source>
        <dbReference type="Proteomes" id="UP000265520"/>
    </source>
</evidence>
<dbReference type="AlphaFoldDB" id="A0A392NR30"/>
<name>A0A392NR30_9FABA</name>
<feature type="compositionally biased region" description="Pro residues" evidence="1">
    <location>
        <begin position="120"/>
        <end position="137"/>
    </location>
</feature>
<comment type="caution">
    <text evidence="2">The sequence shown here is derived from an EMBL/GenBank/DDBJ whole genome shotgun (WGS) entry which is preliminary data.</text>
</comment>
<proteinExistence type="predicted"/>
<keyword evidence="3" id="KW-1185">Reference proteome</keyword>
<dbReference type="Proteomes" id="UP000265520">
    <property type="component" value="Unassembled WGS sequence"/>
</dbReference>
<protein>
    <submittedName>
        <fullName evidence="2">Serine/threonine-protein phosphatase 7 long form-like protein</fullName>
    </submittedName>
</protein>
<feature type="region of interest" description="Disordered" evidence="1">
    <location>
        <begin position="114"/>
        <end position="146"/>
    </location>
</feature>